<protein>
    <submittedName>
        <fullName evidence="2">Uncharacterized protein</fullName>
    </submittedName>
</protein>
<accession>A0A5D2BK81</accession>
<keyword evidence="1" id="KW-0732">Signal</keyword>
<reference evidence="2 3" key="1">
    <citation type="submission" date="2019-06" db="EMBL/GenBank/DDBJ databases">
        <title>WGS assembly of Gossypium darwinii.</title>
        <authorList>
            <person name="Chen Z.J."/>
            <person name="Sreedasyam A."/>
            <person name="Ando A."/>
            <person name="Song Q."/>
            <person name="De L."/>
            <person name="Hulse-Kemp A."/>
            <person name="Ding M."/>
            <person name="Ye W."/>
            <person name="Kirkbride R."/>
            <person name="Jenkins J."/>
            <person name="Plott C."/>
            <person name="Lovell J."/>
            <person name="Lin Y.-M."/>
            <person name="Vaughn R."/>
            <person name="Liu B."/>
            <person name="Li W."/>
            <person name="Simpson S."/>
            <person name="Scheffler B."/>
            <person name="Saski C."/>
            <person name="Grover C."/>
            <person name="Hu G."/>
            <person name="Conover J."/>
            <person name="Carlson J."/>
            <person name="Shu S."/>
            <person name="Boston L."/>
            <person name="Williams M."/>
            <person name="Peterson D."/>
            <person name="Mcgee K."/>
            <person name="Jones D."/>
            <person name="Wendel J."/>
            <person name="Stelly D."/>
            <person name="Grimwood J."/>
            <person name="Schmutz J."/>
        </authorList>
    </citation>
    <scope>NUCLEOTIDE SEQUENCE [LARGE SCALE GENOMIC DNA]</scope>
    <source>
        <strain evidence="2">1808015.09</strain>
    </source>
</reference>
<dbReference type="EMBL" id="CM017708">
    <property type="protein sequence ID" value="TYG57587.1"/>
    <property type="molecule type" value="Genomic_DNA"/>
</dbReference>
<feature type="chain" id="PRO_5044619594" evidence="1">
    <location>
        <begin position="20"/>
        <end position="76"/>
    </location>
</feature>
<feature type="signal peptide" evidence="1">
    <location>
        <begin position="1"/>
        <end position="19"/>
    </location>
</feature>
<evidence type="ECO:0000256" key="1">
    <source>
        <dbReference type="SAM" id="SignalP"/>
    </source>
</evidence>
<gene>
    <name evidence="2" type="ORF">ES288_D08G155000v1</name>
</gene>
<dbReference type="Proteomes" id="UP000323506">
    <property type="component" value="Chromosome D08"/>
</dbReference>
<evidence type="ECO:0000313" key="3">
    <source>
        <dbReference type="Proteomes" id="UP000323506"/>
    </source>
</evidence>
<sequence length="76" mass="8694">MHLIVFVSLIEKILPFATANDHAKSRYSLLFLLANPSVALTIPVPHIYFAQYTKDKPQVLLRKNLTKVIFHFINSS</sequence>
<evidence type="ECO:0000313" key="2">
    <source>
        <dbReference type="EMBL" id="TYG57587.1"/>
    </source>
</evidence>
<proteinExistence type="predicted"/>
<dbReference type="EMBL" id="CM017708">
    <property type="protein sequence ID" value="TYG57588.1"/>
    <property type="molecule type" value="Genomic_DNA"/>
</dbReference>
<keyword evidence="3" id="KW-1185">Reference proteome</keyword>
<dbReference type="AlphaFoldDB" id="A0A5D2BK81"/>
<name>A0A5D2BK81_GOSDA</name>
<organism evidence="2 3">
    <name type="scientific">Gossypium darwinii</name>
    <name type="common">Darwin's cotton</name>
    <name type="synonym">Gossypium barbadense var. darwinii</name>
    <dbReference type="NCBI Taxonomy" id="34276"/>
    <lineage>
        <taxon>Eukaryota</taxon>
        <taxon>Viridiplantae</taxon>
        <taxon>Streptophyta</taxon>
        <taxon>Embryophyta</taxon>
        <taxon>Tracheophyta</taxon>
        <taxon>Spermatophyta</taxon>
        <taxon>Magnoliopsida</taxon>
        <taxon>eudicotyledons</taxon>
        <taxon>Gunneridae</taxon>
        <taxon>Pentapetalae</taxon>
        <taxon>rosids</taxon>
        <taxon>malvids</taxon>
        <taxon>Malvales</taxon>
        <taxon>Malvaceae</taxon>
        <taxon>Malvoideae</taxon>
        <taxon>Gossypium</taxon>
    </lineage>
</organism>